<dbReference type="OrthoDB" id="1742345at2759"/>
<dbReference type="InterPro" id="IPR027353">
    <property type="entry name" value="NET_dom"/>
</dbReference>
<dbReference type="EMBL" id="JACXVP010000183">
    <property type="protein sequence ID" value="KAG5568259.1"/>
    <property type="molecule type" value="Genomic_DNA"/>
</dbReference>
<dbReference type="Pfam" id="PF17035">
    <property type="entry name" value="BET"/>
    <property type="match status" value="1"/>
</dbReference>
<accession>A0A9J5VYJ4</accession>
<evidence type="ECO:0000313" key="6">
    <source>
        <dbReference type="Proteomes" id="UP000824120"/>
    </source>
</evidence>
<feature type="region of interest" description="Disordered" evidence="3">
    <location>
        <begin position="174"/>
        <end position="232"/>
    </location>
</feature>
<dbReference type="InterPro" id="IPR038336">
    <property type="entry name" value="NET_sf"/>
</dbReference>
<reference evidence="5" key="1">
    <citation type="submission" date="2020-09" db="EMBL/GenBank/DDBJ databases">
        <title>De no assembly of potato wild relative species, Solanum commersonii.</title>
        <authorList>
            <person name="Cho K."/>
        </authorList>
    </citation>
    <scope>NUCLEOTIDE SEQUENCE</scope>
    <source>
        <strain evidence="5">LZ3.2</strain>
        <tissue evidence="5">Leaf</tissue>
    </source>
</reference>
<feature type="domain" description="NET" evidence="4">
    <location>
        <begin position="65"/>
        <end position="147"/>
    </location>
</feature>
<organism evidence="5 6">
    <name type="scientific">Solanum commersonii</name>
    <name type="common">Commerson's wild potato</name>
    <name type="synonym">Commerson's nightshade</name>
    <dbReference type="NCBI Taxonomy" id="4109"/>
    <lineage>
        <taxon>Eukaryota</taxon>
        <taxon>Viridiplantae</taxon>
        <taxon>Streptophyta</taxon>
        <taxon>Embryophyta</taxon>
        <taxon>Tracheophyta</taxon>
        <taxon>Spermatophyta</taxon>
        <taxon>Magnoliopsida</taxon>
        <taxon>eudicotyledons</taxon>
        <taxon>Gunneridae</taxon>
        <taxon>Pentapetalae</taxon>
        <taxon>asterids</taxon>
        <taxon>lamiids</taxon>
        <taxon>Solanales</taxon>
        <taxon>Solanaceae</taxon>
        <taxon>Solanoideae</taxon>
        <taxon>Solaneae</taxon>
        <taxon>Solanum</taxon>
    </lineage>
</organism>
<dbReference type="Gene3D" id="1.20.1270.220">
    <property type="match status" value="1"/>
</dbReference>
<evidence type="ECO:0000256" key="3">
    <source>
        <dbReference type="SAM" id="MobiDB-lite"/>
    </source>
</evidence>
<dbReference type="AlphaFoldDB" id="A0A9J5VYJ4"/>
<dbReference type="PANTHER" id="PTHR45926">
    <property type="entry name" value="OSJNBA0053K19.4 PROTEIN"/>
    <property type="match status" value="1"/>
</dbReference>
<gene>
    <name evidence="5" type="ORF">H5410_064726</name>
</gene>
<evidence type="ECO:0000259" key="4">
    <source>
        <dbReference type="PROSITE" id="PS51525"/>
    </source>
</evidence>
<name>A0A9J5VYJ4_SOLCO</name>
<sequence>MGGKYGRGWRRRDLPLRYRTTSALGMVAMGGDGLPTPTSRKVPQPSPFSRAFVTSHAAPPVSQARTLDRSESMTGPAGFRFKPSRIAHVEFTFKKLDVVVQIIKKRNSAFYQHDDEIELDIDSVDVESLWDLERIVTNYKKNLSKQKRKTELALQARGTARTAPVMNSAPMVAGALNSNTGRNNTSALATNAEVRRQMDNASSSSSSSSDSGSSSSDSDSDNSSGSGSEMGN</sequence>
<feature type="compositionally biased region" description="Low complexity" evidence="3">
    <location>
        <begin position="202"/>
        <end position="232"/>
    </location>
</feature>
<dbReference type="PROSITE" id="PS51525">
    <property type="entry name" value="NET"/>
    <property type="match status" value="1"/>
</dbReference>
<keyword evidence="1" id="KW-0805">Transcription regulation</keyword>
<evidence type="ECO:0000256" key="1">
    <source>
        <dbReference type="ARBA" id="ARBA00023015"/>
    </source>
</evidence>
<comment type="caution">
    <text evidence="5">The sequence shown here is derived from an EMBL/GenBank/DDBJ whole genome shotgun (WGS) entry which is preliminary data.</text>
</comment>
<keyword evidence="6" id="KW-1185">Reference proteome</keyword>
<keyword evidence="2" id="KW-0804">Transcription</keyword>
<dbReference type="Proteomes" id="UP000824120">
    <property type="component" value="Unassembled WGS sequence"/>
</dbReference>
<evidence type="ECO:0000313" key="5">
    <source>
        <dbReference type="EMBL" id="KAG5568259.1"/>
    </source>
</evidence>
<protein>
    <recommendedName>
        <fullName evidence="4">NET domain-containing protein</fullName>
    </recommendedName>
</protein>
<proteinExistence type="predicted"/>
<feature type="compositionally biased region" description="Polar residues" evidence="3">
    <location>
        <begin position="176"/>
        <end position="189"/>
    </location>
</feature>
<evidence type="ECO:0000256" key="2">
    <source>
        <dbReference type="ARBA" id="ARBA00023163"/>
    </source>
</evidence>